<dbReference type="EMBL" id="PYBJ01000001">
    <property type="protein sequence ID" value="PSM44969.1"/>
    <property type="molecule type" value="Genomic_DNA"/>
</dbReference>
<sequence>MDHGVRVASLSRPYVRGAPRVQPDAEVVGPVPAPVRATAGVRAFVADFVPAVAAGPVWRV</sequence>
<protein>
    <submittedName>
        <fullName evidence="1">Uncharacterized protein</fullName>
    </submittedName>
</protein>
<dbReference type="AlphaFoldDB" id="A0A2P8QFD5"/>
<evidence type="ECO:0000313" key="1">
    <source>
        <dbReference type="EMBL" id="PSM44969.1"/>
    </source>
</evidence>
<reference evidence="1 2" key="1">
    <citation type="submission" date="2018-03" db="EMBL/GenBank/DDBJ databases">
        <title>Streptomyces dioscori sp. nov., a novel endophytic actinobacterium isolated from bulbil of Dioscorea bulbifera L.</title>
        <authorList>
            <person name="Zhikuan W."/>
        </authorList>
    </citation>
    <scope>NUCLEOTIDE SEQUENCE [LARGE SCALE GENOMIC DNA]</scope>
    <source>
        <strain evidence="1 2">A217</strain>
    </source>
</reference>
<gene>
    <name evidence="1" type="ORF">C6Y14_02395</name>
</gene>
<name>A0A2P8QFD5_9ACTN</name>
<accession>A0A2P8QFD5</accession>
<proteinExistence type="predicted"/>
<keyword evidence="2" id="KW-1185">Reference proteome</keyword>
<organism evidence="1 2">
    <name type="scientific">Streptomyces dioscori</name>
    <dbReference type="NCBI Taxonomy" id="2109333"/>
    <lineage>
        <taxon>Bacteria</taxon>
        <taxon>Bacillati</taxon>
        <taxon>Actinomycetota</taxon>
        <taxon>Actinomycetes</taxon>
        <taxon>Kitasatosporales</taxon>
        <taxon>Streptomycetaceae</taxon>
        <taxon>Streptomyces</taxon>
        <taxon>Streptomyces aurantiacus group</taxon>
    </lineage>
</organism>
<dbReference type="Proteomes" id="UP000240429">
    <property type="component" value="Unassembled WGS sequence"/>
</dbReference>
<evidence type="ECO:0000313" key="2">
    <source>
        <dbReference type="Proteomes" id="UP000240429"/>
    </source>
</evidence>
<comment type="caution">
    <text evidence="1">The sequence shown here is derived from an EMBL/GenBank/DDBJ whole genome shotgun (WGS) entry which is preliminary data.</text>
</comment>